<dbReference type="EMBL" id="BPPX01000006">
    <property type="protein sequence ID" value="GJC80729.1"/>
    <property type="molecule type" value="Genomic_DNA"/>
</dbReference>
<proteinExistence type="predicted"/>
<gene>
    <name evidence="2" type="ORF">ColLi_03567</name>
</gene>
<comment type="caution">
    <text evidence="2">The sequence shown here is derived from an EMBL/GenBank/DDBJ whole genome shotgun (WGS) entry which is preliminary data.</text>
</comment>
<evidence type="ECO:0000313" key="3">
    <source>
        <dbReference type="Proteomes" id="UP001055172"/>
    </source>
</evidence>
<evidence type="ECO:0000313" key="2">
    <source>
        <dbReference type="EMBL" id="GJC80729.1"/>
    </source>
</evidence>
<organism evidence="2 3">
    <name type="scientific">Colletotrichum liriopes</name>
    <dbReference type="NCBI Taxonomy" id="708192"/>
    <lineage>
        <taxon>Eukaryota</taxon>
        <taxon>Fungi</taxon>
        <taxon>Dikarya</taxon>
        <taxon>Ascomycota</taxon>
        <taxon>Pezizomycotina</taxon>
        <taxon>Sordariomycetes</taxon>
        <taxon>Hypocreomycetidae</taxon>
        <taxon>Glomerellales</taxon>
        <taxon>Glomerellaceae</taxon>
        <taxon>Colletotrichum</taxon>
        <taxon>Colletotrichum spaethianum species complex</taxon>
    </lineage>
</organism>
<evidence type="ECO:0000256" key="1">
    <source>
        <dbReference type="SAM" id="MobiDB-lite"/>
    </source>
</evidence>
<keyword evidence="3" id="KW-1185">Reference proteome</keyword>
<sequence>MFASSKQIDRDRSHLRRIHIHPALLALGGVLLSSTTAAAQVNYIGIGLPVPTDLLAERPRQNVKGPNPKPTSSPETWDSDTDTDVRGQENETCGYFSTDGGWFSTFLLPPSSALAKLRPLAKEDV</sequence>
<dbReference type="AlphaFoldDB" id="A0AA37GGV6"/>
<name>A0AA37GGV6_9PEZI</name>
<dbReference type="Proteomes" id="UP001055172">
    <property type="component" value="Unassembled WGS sequence"/>
</dbReference>
<feature type="region of interest" description="Disordered" evidence="1">
    <location>
        <begin position="57"/>
        <end position="91"/>
    </location>
</feature>
<reference evidence="2 3" key="1">
    <citation type="submission" date="2021-07" db="EMBL/GenBank/DDBJ databases">
        <title>Genome data of Colletotrichum spaethianum.</title>
        <authorList>
            <person name="Utami Y.D."/>
            <person name="Hiruma K."/>
        </authorList>
    </citation>
    <scope>NUCLEOTIDE SEQUENCE [LARGE SCALE GENOMIC DNA]</scope>
    <source>
        <strain evidence="2 3">MAFF 242679</strain>
    </source>
</reference>
<accession>A0AA37GGV6</accession>
<protein>
    <submittedName>
        <fullName evidence="2">Uncharacterized protein</fullName>
    </submittedName>
</protein>